<keyword evidence="3" id="KW-0472">Membrane</keyword>
<evidence type="ECO:0000313" key="5">
    <source>
        <dbReference type="Proteomes" id="UP000250572"/>
    </source>
</evidence>
<feature type="compositionally biased region" description="Polar residues" evidence="2">
    <location>
        <begin position="187"/>
        <end position="211"/>
    </location>
</feature>
<feature type="non-terminal residue" evidence="4">
    <location>
        <position position="242"/>
    </location>
</feature>
<feature type="region of interest" description="Disordered" evidence="2">
    <location>
        <begin position="187"/>
        <end position="242"/>
    </location>
</feature>
<dbReference type="EMBL" id="NHOQ01001439">
    <property type="protein sequence ID" value="PWA24341.1"/>
    <property type="molecule type" value="Genomic_DNA"/>
</dbReference>
<keyword evidence="3" id="KW-0812">Transmembrane</keyword>
<evidence type="ECO:0000256" key="3">
    <source>
        <dbReference type="SAM" id="Phobius"/>
    </source>
</evidence>
<dbReference type="AlphaFoldDB" id="A0A315VLE2"/>
<protein>
    <submittedName>
        <fullName evidence="4">Uncharacterized protein</fullName>
    </submittedName>
</protein>
<reference evidence="4 5" key="1">
    <citation type="journal article" date="2018" name="G3 (Bethesda)">
        <title>A High-Quality Reference Genome for the Invasive Mosquitofish Gambusia affinis Using a Chicago Library.</title>
        <authorList>
            <person name="Hoffberg S.L."/>
            <person name="Troendle N.J."/>
            <person name="Glenn T.C."/>
            <person name="Mahmud O."/>
            <person name="Louha S."/>
            <person name="Chalopin D."/>
            <person name="Bennetzen J.L."/>
            <person name="Mauricio R."/>
        </authorList>
    </citation>
    <scope>NUCLEOTIDE SEQUENCE [LARGE SCALE GENOMIC DNA]</scope>
    <source>
        <strain evidence="4">NE01/NJP1002.9</strain>
        <tissue evidence="4">Muscle</tissue>
    </source>
</reference>
<proteinExistence type="predicted"/>
<keyword evidence="1" id="KW-0175">Coiled coil</keyword>
<feature type="transmembrane region" description="Helical" evidence="3">
    <location>
        <begin position="145"/>
        <end position="164"/>
    </location>
</feature>
<evidence type="ECO:0000313" key="4">
    <source>
        <dbReference type="EMBL" id="PWA24341.1"/>
    </source>
</evidence>
<accession>A0A315VLE2</accession>
<feature type="non-terminal residue" evidence="4">
    <location>
        <position position="1"/>
    </location>
</feature>
<feature type="compositionally biased region" description="Acidic residues" evidence="2">
    <location>
        <begin position="233"/>
        <end position="242"/>
    </location>
</feature>
<name>A0A315VLE2_GAMAF</name>
<keyword evidence="5" id="KW-1185">Reference proteome</keyword>
<comment type="caution">
    <text evidence="4">The sequence shown here is derived from an EMBL/GenBank/DDBJ whole genome shotgun (WGS) entry which is preliminary data.</text>
</comment>
<evidence type="ECO:0000256" key="2">
    <source>
        <dbReference type="SAM" id="MobiDB-lite"/>
    </source>
</evidence>
<feature type="coiled-coil region" evidence="1">
    <location>
        <begin position="47"/>
        <end position="74"/>
    </location>
</feature>
<evidence type="ECO:0000256" key="1">
    <source>
        <dbReference type="SAM" id="Coils"/>
    </source>
</evidence>
<keyword evidence="3" id="KW-1133">Transmembrane helix</keyword>
<organism evidence="4 5">
    <name type="scientific">Gambusia affinis</name>
    <name type="common">Western mosquitofish</name>
    <name type="synonym">Heterandria affinis</name>
    <dbReference type="NCBI Taxonomy" id="33528"/>
    <lineage>
        <taxon>Eukaryota</taxon>
        <taxon>Metazoa</taxon>
        <taxon>Chordata</taxon>
        <taxon>Craniata</taxon>
        <taxon>Vertebrata</taxon>
        <taxon>Euteleostomi</taxon>
        <taxon>Actinopterygii</taxon>
        <taxon>Neopterygii</taxon>
        <taxon>Teleostei</taxon>
        <taxon>Neoteleostei</taxon>
        <taxon>Acanthomorphata</taxon>
        <taxon>Ovalentaria</taxon>
        <taxon>Atherinomorphae</taxon>
        <taxon>Cyprinodontiformes</taxon>
        <taxon>Poeciliidae</taxon>
        <taxon>Poeciliinae</taxon>
        <taxon>Gambusia</taxon>
    </lineage>
</organism>
<feature type="compositionally biased region" description="Basic and acidic residues" evidence="2">
    <location>
        <begin position="212"/>
        <end position="223"/>
    </location>
</feature>
<gene>
    <name evidence="4" type="ORF">CCH79_00020656</name>
</gene>
<dbReference type="Proteomes" id="UP000250572">
    <property type="component" value="Unassembled WGS sequence"/>
</dbReference>
<sequence length="242" mass="28052">EEETIFDSPVQCWKAEVESLSSDIQLQVDSLDEDEDQFWKELIEKYLEPLQNDKENQEKTKNELQELRNKASMEDWNAMCLRSARIYIYIFMLTFINFSFFFVNALWLVAAFVFQVFKIFQIQINIVDLNLNETGGKFQVEPMSLMFILGFAISVLLQFIGMLCHRVFTIIHFVAFLETEPKQQKSAAIKQNDSMSNADSNSGFSSITDQNNIRKDETDHELSDGWDSGNDSPELDFEDGTE</sequence>
<feature type="transmembrane region" description="Helical" evidence="3">
    <location>
        <begin position="86"/>
        <end position="110"/>
    </location>
</feature>